<gene>
    <name evidence="2" type="ORF">AX774_g2603</name>
</gene>
<evidence type="ECO:0000256" key="1">
    <source>
        <dbReference type="SAM" id="MobiDB-lite"/>
    </source>
</evidence>
<evidence type="ECO:0000313" key="3">
    <source>
        <dbReference type="Proteomes" id="UP000188320"/>
    </source>
</evidence>
<dbReference type="AlphaFoldDB" id="A0A1R1PSF0"/>
<comment type="caution">
    <text evidence="2">The sequence shown here is derived from an EMBL/GenBank/DDBJ whole genome shotgun (WGS) entry which is preliminary data.</text>
</comment>
<organism evidence="2 3">
    <name type="scientific">Zancudomyces culisetae</name>
    <name type="common">Gut fungus</name>
    <name type="synonym">Smittium culisetae</name>
    <dbReference type="NCBI Taxonomy" id="1213189"/>
    <lineage>
        <taxon>Eukaryota</taxon>
        <taxon>Fungi</taxon>
        <taxon>Fungi incertae sedis</taxon>
        <taxon>Zoopagomycota</taxon>
        <taxon>Kickxellomycotina</taxon>
        <taxon>Harpellomycetes</taxon>
        <taxon>Harpellales</taxon>
        <taxon>Legeriomycetaceae</taxon>
        <taxon>Zancudomyces</taxon>
    </lineage>
</organism>
<evidence type="ECO:0000313" key="2">
    <source>
        <dbReference type="EMBL" id="OMH83888.1"/>
    </source>
</evidence>
<name>A0A1R1PSF0_ZANCU</name>
<dbReference type="OrthoDB" id="5556118at2759"/>
<protein>
    <submittedName>
        <fullName evidence="2">Uncharacterized protein</fullName>
    </submittedName>
</protein>
<dbReference type="Proteomes" id="UP000188320">
    <property type="component" value="Unassembled WGS sequence"/>
</dbReference>
<accession>A0A1R1PSF0</accession>
<reference evidence="3" key="1">
    <citation type="submission" date="2017-01" db="EMBL/GenBank/DDBJ databases">
        <authorList>
            <person name="Wang Y."/>
            <person name="White M."/>
            <person name="Kvist S."/>
            <person name="Moncalvo J.-M."/>
        </authorList>
    </citation>
    <scope>NUCLEOTIDE SEQUENCE [LARGE SCALE GENOMIC DNA]</scope>
    <source>
        <strain evidence="3">COL-18-3</strain>
    </source>
</reference>
<feature type="compositionally biased region" description="Polar residues" evidence="1">
    <location>
        <begin position="129"/>
        <end position="144"/>
    </location>
</feature>
<proteinExistence type="predicted"/>
<keyword evidence="3" id="KW-1185">Reference proteome</keyword>
<sequence length="286" mass="32330">MMKQSKGGKKGKAKYTRQELAKLREYGELDPLNSKGEFGGLDEAITNAFSKKMTNMVGTFTVGEKKRKTSKRAKESGQLIKHEVADDKSIDEIDYREFTKKKKKNSKDKLKKLIELIGNDESEIEVQRENSSAVGENGTINGNSHDSEKKSARKKKNNSVLGFGDVITEDSKEESEIEEEPDKINDPFVKRTSYLEAEISKCLTLTDSKGDNILEPITFQDKELNVVMDYIPQHSKVQETFKEIISTKSKKLSSYQVKTRLVNNFSSMNASAVGKEGRDKLFFFKV</sequence>
<dbReference type="EMBL" id="LSSK01000292">
    <property type="protein sequence ID" value="OMH83888.1"/>
    <property type="molecule type" value="Genomic_DNA"/>
</dbReference>
<feature type="region of interest" description="Disordered" evidence="1">
    <location>
        <begin position="126"/>
        <end position="156"/>
    </location>
</feature>